<protein>
    <recommendedName>
        <fullName evidence="9">Tetraspanin</fullName>
    </recommendedName>
</protein>
<gene>
    <name evidence="7" type="ORF">KC01_LOCUS18482</name>
</gene>
<dbReference type="GO" id="GO:0005886">
    <property type="term" value="C:plasma membrane"/>
    <property type="evidence" value="ECO:0007669"/>
    <property type="project" value="TreeGrafter"/>
</dbReference>
<feature type="transmembrane region" description="Helical" evidence="6">
    <location>
        <begin position="159"/>
        <end position="180"/>
    </location>
</feature>
<dbReference type="SUPFAM" id="SSF48652">
    <property type="entry name" value="Tetraspanin"/>
    <property type="match status" value="1"/>
</dbReference>
<keyword evidence="8" id="KW-1185">Reference proteome</keyword>
<dbReference type="PANTHER" id="PTHR19282:SF216">
    <property type="entry name" value="TETRASPANIN-1"/>
    <property type="match status" value="1"/>
</dbReference>
<sequence length="383" mass="41343">MLEMCSAQPFVLPQLACPQPVLLILCFSPFSQSAPCLGVWTWLRLPLFSVPVGGVWSLRTTDPRSDLSTDTGYERVDRSEGGWPRGSRGPLYTLTLYRLIQILIMAVDGCGLVCKYIIILFDCIFAVLGAAMLCLGLWLRFSDSTRAIFQIEDFNSTTFVISVIVLIVLGTLMLIVVSFGDYGACSEKTGSLKVFSCLVAILAGAEIIIGVLAYTNSKAVGDWMANFYVDLYTVYVATADPGIALTLTFLQKMLYCCGLSGIPLVDLAKKTCPAPKGFWDGLKMPACPSTITTVFDGRAPLVLGSFLGTGALLIVVFICSLALSKSIRMASASPRYIILQAPSANPQYPAFLPPSSPYPPPDQEPVVFTPLTTLNIPTAHASE</sequence>
<proteinExistence type="predicted"/>
<accession>A0AAV2KFN7</accession>
<dbReference type="PRINTS" id="PR00259">
    <property type="entry name" value="TMFOUR"/>
</dbReference>
<evidence type="ECO:0000256" key="4">
    <source>
        <dbReference type="ARBA" id="ARBA00023136"/>
    </source>
</evidence>
<evidence type="ECO:0000313" key="7">
    <source>
        <dbReference type="EMBL" id="CAL1588737.1"/>
    </source>
</evidence>
<evidence type="ECO:0000256" key="5">
    <source>
        <dbReference type="ARBA" id="ARBA00023180"/>
    </source>
</evidence>
<dbReference type="Pfam" id="PF00335">
    <property type="entry name" value="Tetraspanin"/>
    <property type="match status" value="1"/>
</dbReference>
<evidence type="ECO:0000256" key="3">
    <source>
        <dbReference type="ARBA" id="ARBA00022989"/>
    </source>
</evidence>
<feature type="transmembrane region" description="Helical" evidence="6">
    <location>
        <begin position="21"/>
        <end position="43"/>
    </location>
</feature>
<dbReference type="Proteomes" id="UP001497482">
    <property type="component" value="Chromosome 18"/>
</dbReference>
<dbReference type="InterPro" id="IPR008952">
    <property type="entry name" value="Tetraspanin_EC2_sf"/>
</dbReference>
<organism evidence="7 8">
    <name type="scientific">Knipowitschia caucasica</name>
    <name type="common">Caucasian dwarf goby</name>
    <name type="synonym">Pomatoschistus caucasicus</name>
    <dbReference type="NCBI Taxonomy" id="637954"/>
    <lineage>
        <taxon>Eukaryota</taxon>
        <taxon>Metazoa</taxon>
        <taxon>Chordata</taxon>
        <taxon>Craniata</taxon>
        <taxon>Vertebrata</taxon>
        <taxon>Euteleostomi</taxon>
        <taxon>Actinopterygii</taxon>
        <taxon>Neopterygii</taxon>
        <taxon>Teleostei</taxon>
        <taxon>Neoteleostei</taxon>
        <taxon>Acanthomorphata</taxon>
        <taxon>Gobiaria</taxon>
        <taxon>Gobiiformes</taxon>
        <taxon>Gobioidei</taxon>
        <taxon>Gobiidae</taxon>
        <taxon>Gobiinae</taxon>
        <taxon>Knipowitschia</taxon>
    </lineage>
</organism>
<evidence type="ECO:0000256" key="1">
    <source>
        <dbReference type="ARBA" id="ARBA00004127"/>
    </source>
</evidence>
<reference evidence="7 8" key="1">
    <citation type="submission" date="2024-04" db="EMBL/GenBank/DDBJ databases">
        <authorList>
            <person name="Waldvogel A.-M."/>
            <person name="Schoenle A."/>
        </authorList>
    </citation>
    <scope>NUCLEOTIDE SEQUENCE [LARGE SCALE GENOMIC DNA]</scope>
</reference>
<dbReference type="InterPro" id="IPR018499">
    <property type="entry name" value="Tetraspanin/Peripherin"/>
</dbReference>
<evidence type="ECO:0000256" key="2">
    <source>
        <dbReference type="ARBA" id="ARBA00022692"/>
    </source>
</evidence>
<dbReference type="EMBL" id="OZ035840">
    <property type="protein sequence ID" value="CAL1588737.1"/>
    <property type="molecule type" value="Genomic_DNA"/>
</dbReference>
<keyword evidence="2 6" id="KW-0812">Transmembrane</keyword>
<evidence type="ECO:0000256" key="6">
    <source>
        <dbReference type="SAM" id="Phobius"/>
    </source>
</evidence>
<comment type="subcellular location">
    <subcellularLocation>
        <location evidence="1">Endomembrane system</location>
        <topology evidence="1">Multi-pass membrane protein</topology>
    </subcellularLocation>
</comment>
<evidence type="ECO:0000313" key="8">
    <source>
        <dbReference type="Proteomes" id="UP001497482"/>
    </source>
</evidence>
<dbReference type="PANTHER" id="PTHR19282">
    <property type="entry name" value="TETRASPANIN"/>
    <property type="match status" value="1"/>
</dbReference>
<feature type="transmembrane region" description="Helical" evidence="6">
    <location>
        <begin position="119"/>
        <end position="139"/>
    </location>
</feature>
<feature type="transmembrane region" description="Helical" evidence="6">
    <location>
        <begin position="192"/>
        <end position="214"/>
    </location>
</feature>
<dbReference type="AlphaFoldDB" id="A0AAV2KFN7"/>
<name>A0AAV2KFN7_KNICA</name>
<keyword evidence="3 6" id="KW-1133">Transmembrane helix</keyword>
<keyword evidence="5" id="KW-0325">Glycoprotein</keyword>
<dbReference type="GO" id="GO:0012505">
    <property type="term" value="C:endomembrane system"/>
    <property type="evidence" value="ECO:0007669"/>
    <property type="project" value="UniProtKB-SubCell"/>
</dbReference>
<evidence type="ECO:0008006" key="9">
    <source>
        <dbReference type="Google" id="ProtNLM"/>
    </source>
</evidence>
<keyword evidence="4 6" id="KW-0472">Membrane</keyword>
<feature type="transmembrane region" description="Helical" evidence="6">
    <location>
        <begin position="301"/>
        <end position="323"/>
    </location>
</feature>
<dbReference type="Gene3D" id="1.10.1450.10">
    <property type="entry name" value="Tetraspanin"/>
    <property type="match status" value="1"/>
</dbReference>